<accession>G5JMU9</accession>
<dbReference type="PANTHER" id="PTHR43328:SF1">
    <property type="entry name" value="N-ACETYLTRANSFERASE DOMAIN-CONTAINING PROTEIN"/>
    <property type="match status" value="1"/>
</dbReference>
<dbReference type="STRING" id="873449.STRCR_0064"/>
<dbReference type="OrthoDB" id="948250at2"/>
<name>G5JMU9_STRCG</name>
<dbReference type="eggNOG" id="COG1247">
    <property type="taxonomic scope" value="Bacteria"/>
</dbReference>
<dbReference type="EMBL" id="AEUV02000002">
    <property type="protein sequence ID" value="EHI74667.1"/>
    <property type="molecule type" value="Genomic_DNA"/>
</dbReference>
<dbReference type="InterPro" id="IPR016181">
    <property type="entry name" value="Acyl_CoA_acyltransferase"/>
</dbReference>
<evidence type="ECO:0000313" key="2">
    <source>
        <dbReference type="EMBL" id="EHI74667.1"/>
    </source>
</evidence>
<evidence type="ECO:0000313" key="3">
    <source>
        <dbReference type="Proteomes" id="UP000004322"/>
    </source>
</evidence>
<dbReference type="RefSeq" id="WP_004228153.1">
    <property type="nucleotide sequence ID" value="NZ_AEUV02000002.1"/>
</dbReference>
<reference evidence="2" key="1">
    <citation type="submission" date="2011-07" db="EMBL/GenBank/DDBJ databases">
        <authorList>
            <person name="Stanhope M.J."/>
            <person name="Durkin A.S."/>
            <person name="Hostetler J."/>
            <person name="Kim M."/>
            <person name="Radune D."/>
            <person name="Singh I."/>
            <person name="Town C.D."/>
        </authorList>
    </citation>
    <scope>NUCLEOTIDE SEQUENCE [LARGE SCALE GENOMIC DNA]</scope>
    <source>
        <strain evidence="2">HS-6</strain>
    </source>
</reference>
<dbReference type="PANTHER" id="PTHR43328">
    <property type="entry name" value="ACETYLTRANSFERASE-RELATED"/>
    <property type="match status" value="1"/>
</dbReference>
<sequence>MAEKEVLFEEAQSSDAAQLVDFLAQVTAETDLISQTGPALTEAEMTNFLLKQAENQRAICLLAKLDSQVIGTLNVVACQKDGNWFGDLFLVVGRAYWGYGIGQTLLEMVLDWAETMQTLDGLILTVQVRNKRALHIYQKFGFNIDSLQQAALVNRENNTLDVYTMSRLIK</sequence>
<dbReference type="AlphaFoldDB" id="G5JMU9"/>
<feature type="domain" description="N-acetyltransferase" evidence="1">
    <location>
        <begin position="6"/>
        <end position="170"/>
    </location>
</feature>
<dbReference type="InterPro" id="IPR000182">
    <property type="entry name" value="GNAT_dom"/>
</dbReference>
<organism evidence="2 3">
    <name type="scientific">Streptococcus criceti HS-6</name>
    <dbReference type="NCBI Taxonomy" id="873449"/>
    <lineage>
        <taxon>Bacteria</taxon>
        <taxon>Bacillati</taxon>
        <taxon>Bacillota</taxon>
        <taxon>Bacilli</taxon>
        <taxon>Lactobacillales</taxon>
        <taxon>Streptococcaceae</taxon>
        <taxon>Streptococcus</taxon>
    </lineage>
</organism>
<dbReference type="Pfam" id="PF00583">
    <property type="entry name" value="Acetyltransf_1"/>
    <property type="match status" value="1"/>
</dbReference>
<dbReference type="Proteomes" id="UP000004322">
    <property type="component" value="Unassembled WGS sequence"/>
</dbReference>
<gene>
    <name evidence="2" type="ORF">STRCR_0064</name>
</gene>
<evidence type="ECO:0000259" key="1">
    <source>
        <dbReference type="PROSITE" id="PS51186"/>
    </source>
</evidence>
<dbReference type="CDD" id="cd04301">
    <property type="entry name" value="NAT_SF"/>
    <property type="match status" value="1"/>
</dbReference>
<proteinExistence type="predicted"/>
<dbReference type="PROSITE" id="PS51186">
    <property type="entry name" value="GNAT"/>
    <property type="match status" value="1"/>
</dbReference>
<dbReference type="Gene3D" id="3.40.630.30">
    <property type="match status" value="1"/>
</dbReference>
<keyword evidence="3" id="KW-1185">Reference proteome</keyword>
<comment type="caution">
    <text evidence="2">The sequence shown here is derived from an EMBL/GenBank/DDBJ whole genome shotgun (WGS) entry which is preliminary data.</text>
</comment>
<protein>
    <submittedName>
        <fullName evidence="2">Acetyltransferase, GNAT family</fullName>
    </submittedName>
</protein>
<dbReference type="SUPFAM" id="SSF55729">
    <property type="entry name" value="Acyl-CoA N-acyltransferases (Nat)"/>
    <property type="match status" value="1"/>
</dbReference>
<dbReference type="GO" id="GO:0016747">
    <property type="term" value="F:acyltransferase activity, transferring groups other than amino-acyl groups"/>
    <property type="evidence" value="ECO:0007669"/>
    <property type="project" value="InterPro"/>
</dbReference>